<dbReference type="Pfam" id="PF00931">
    <property type="entry name" value="NB-ARC"/>
    <property type="match status" value="1"/>
</dbReference>
<dbReference type="InterPro" id="IPR002182">
    <property type="entry name" value="NB-ARC"/>
</dbReference>
<sequence>MAGFFTCGLDQVFIHLCSCLGGEVNYVCNLEKNLAALEETMKELRARRADVLTKVQRQESEGLQRLNEVEVWLTSVENIQNQVYKLLLTRSDELERFCLCGLCAKNLSLSQSYGKRVFEMLKEVEDVQSKGVFEVVAGLPTIAVAVERPLPKTIVGQEKMLERALMHLMDDGTEIMGLYVILVVVSSELRVEMIQDEIAEKLGFRMEEWKQKEKRHKVTALYTRMKTEKFILLLDDIWKEVDLKEIGVPFPTRANGCKVVFTTRFREVCGQMGVDDPIEVKCLESNEAWDLFRAKVGKITLESHPDILELACQVAGKCHGLPLALNIIGKNMASKRTVEEWEEAVETLASSAAEFPGMKDHILPILKYSYDSLKGEHVKSCFLYCALFPEDFAIKKEKLVDYWICEKFIDVKQGKKKARNEAYVIIGTLVEACLLTEEGNYKEMYRVGLPEVPTVENWRSVRRMSLMDNGIGNISESPNCPELTTLLFQKNEIVNISGEFFKSMPMLVVLNLSHNRLFHGFPVEISNLVSLRYLDLSDNQAIKHLFAGLLELQKLIYLNMEGTGLTSVSGISNLSSLRTLRLRHNKMSRDSNVMEELQLLEHLEVLTIEICSIFIADQLVNAYREANAIQAISIRFIEEESILNLPDMAALSKLDMFRSGMVEVNVMRSTSSWNKNPTTPSFPNLSTVTLSYCHGLKDLTWLLFAPNLKALYVVSSAQVEDIISKEKAANILTEDVGTIIPFRKLEHFQVNSLPQLKSIYWNPLPFPRLRNFSIVMCPNLRKLPLDSRSGSSFEGEELVIHNGEQEWIDKVEWEDEATKERFLLSFNPALY</sequence>
<organism evidence="11 12">
    <name type="scientific">Brassica cretica</name>
    <name type="common">Mustard</name>
    <dbReference type="NCBI Taxonomy" id="69181"/>
    <lineage>
        <taxon>Eukaryota</taxon>
        <taxon>Viridiplantae</taxon>
        <taxon>Streptophyta</taxon>
        <taxon>Embryophyta</taxon>
        <taxon>Tracheophyta</taxon>
        <taxon>Spermatophyta</taxon>
        <taxon>Magnoliopsida</taxon>
        <taxon>eudicotyledons</taxon>
        <taxon>Gunneridae</taxon>
        <taxon>Pentapetalae</taxon>
        <taxon>rosids</taxon>
        <taxon>malvids</taxon>
        <taxon>Brassicales</taxon>
        <taxon>Brassicaceae</taxon>
        <taxon>Brassiceae</taxon>
        <taxon>Brassica</taxon>
    </lineage>
</organism>
<dbReference type="PRINTS" id="PR00364">
    <property type="entry name" value="DISEASERSIST"/>
</dbReference>
<dbReference type="Proteomes" id="UP000266723">
    <property type="component" value="Unassembled WGS sequence"/>
</dbReference>
<keyword evidence="4" id="KW-0547">Nucleotide-binding</keyword>
<evidence type="ECO:0008006" key="13">
    <source>
        <dbReference type="Google" id="ProtNLM"/>
    </source>
</evidence>
<dbReference type="InterPro" id="IPR058922">
    <property type="entry name" value="WHD_DRP"/>
</dbReference>
<keyword evidence="3" id="KW-0677">Repeat</keyword>
<accession>A0ABQ7B539</accession>
<keyword evidence="2" id="KW-0433">Leucine-rich repeat</keyword>
<dbReference type="PANTHER" id="PTHR33463">
    <property type="entry name" value="NB-ARC DOMAIN-CONTAINING PROTEIN-RELATED"/>
    <property type="match status" value="1"/>
</dbReference>
<evidence type="ECO:0000259" key="10">
    <source>
        <dbReference type="Pfam" id="PF23598"/>
    </source>
</evidence>
<evidence type="ECO:0000256" key="6">
    <source>
        <dbReference type="ARBA" id="ARBA00022840"/>
    </source>
</evidence>
<feature type="domain" description="NB-ARC" evidence="8">
    <location>
        <begin position="180"/>
        <end position="300"/>
    </location>
</feature>
<name>A0ABQ7B539_BRACR</name>
<dbReference type="SUPFAM" id="SSF52058">
    <property type="entry name" value="L domain-like"/>
    <property type="match status" value="1"/>
</dbReference>
<reference evidence="11 12" key="1">
    <citation type="journal article" date="2020" name="BMC Genomics">
        <title>Intraspecific diversification of the crop wild relative Brassica cretica Lam. using demographic model selection.</title>
        <authorList>
            <person name="Kioukis A."/>
            <person name="Michalopoulou V.A."/>
            <person name="Briers L."/>
            <person name="Pirintsos S."/>
            <person name="Studholme D.J."/>
            <person name="Pavlidis P."/>
            <person name="Sarris P.F."/>
        </authorList>
    </citation>
    <scope>NUCLEOTIDE SEQUENCE [LARGE SCALE GENOMIC DNA]</scope>
    <source>
        <strain evidence="12">cv. PFS-1207/04</strain>
    </source>
</reference>
<evidence type="ECO:0000256" key="7">
    <source>
        <dbReference type="SAM" id="Coils"/>
    </source>
</evidence>
<dbReference type="Gene3D" id="1.10.10.10">
    <property type="entry name" value="Winged helix-like DNA-binding domain superfamily/Winged helix DNA-binding domain"/>
    <property type="match status" value="1"/>
</dbReference>
<dbReference type="EMBL" id="QGKV02001507">
    <property type="protein sequence ID" value="KAF3527492.1"/>
    <property type="molecule type" value="Genomic_DNA"/>
</dbReference>
<dbReference type="Gene3D" id="1.10.8.430">
    <property type="entry name" value="Helical domain of apoptotic protease-activating factors"/>
    <property type="match status" value="1"/>
</dbReference>
<comment type="caution">
    <text evidence="11">The sequence shown here is derived from an EMBL/GenBank/DDBJ whole genome shotgun (WGS) entry which is preliminary data.</text>
</comment>
<keyword evidence="5" id="KW-0611">Plant defense</keyword>
<feature type="domain" description="Disease resistance R13L4/SHOC-2-like LRR" evidence="10">
    <location>
        <begin position="461"/>
        <end position="774"/>
    </location>
</feature>
<gene>
    <name evidence="11" type="ORF">DY000_02037213</name>
</gene>
<evidence type="ECO:0000259" key="8">
    <source>
        <dbReference type="Pfam" id="PF00931"/>
    </source>
</evidence>
<dbReference type="Gene3D" id="3.40.50.300">
    <property type="entry name" value="P-loop containing nucleotide triphosphate hydrolases"/>
    <property type="match status" value="1"/>
</dbReference>
<feature type="domain" description="Disease resistance protein winged helix" evidence="9">
    <location>
        <begin position="387"/>
        <end position="443"/>
    </location>
</feature>
<dbReference type="Pfam" id="PF23559">
    <property type="entry name" value="WHD_DRP"/>
    <property type="match status" value="1"/>
</dbReference>
<evidence type="ECO:0000256" key="3">
    <source>
        <dbReference type="ARBA" id="ARBA00022737"/>
    </source>
</evidence>
<dbReference type="PANTHER" id="PTHR33463:SF220">
    <property type="entry name" value="NB-ARC DOMAIN-CONTAINING PROTEIN"/>
    <property type="match status" value="1"/>
</dbReference>
<dbReference type="InterPro" id="IPR036388">
    <property type="entry name" value="WH-like_DNA-bd_sf"/>
</dbReference>
<dbReference type="Pfam" id="PF23598">
    <property type="entry name" value="LRR_14"/>
    <property type="match status" value="1"/>
</dbReference>
<evidence type="ECO:0000256" key="5">
    <source>
        <dbReference type="ARBA" id="ARBA00022821"/>
    </source>
</evidence>
<dbReference type="SUPFAM" id="SSF52540">
    <property type="entry name" value="P-loop containing nucleoside triphosphate hydrolases"/>
    <property type="match status" value="1"/>
</dbReference>
<evidence type="ECO:0000256" key="1">
    <source>
        <dbReference type="ARBA" id="ARBA00008894"/>
    </source>
</evidence>
<dbReference type="InterPro" id="IPR027417">
    <property type="entry name" value="P-loop_NTPase"/>
</dbReference>
<evidence type="ECO:0000313" key="12">
    <source>
        <dbReference type="Proteomes" id="UP000266723"/>
    </source>
</evidence>
<dbReference type="Gene3D" id="3.80.10.10">
    <property type="entry name" value="Ribonuclease Inhibitor"/>
    <property type="match status" value="2"/>
</dbReference>
<comment type="similarity">
    <text evidence="1">Belongs to the disease resistance NB-LRR family.</text>
</comment>
<evidence type="ECO:0000313" key="11">
    <source>
        <dbReference type="EMBL" id="KAF3527492.1"/>
    </source>
</evidence>
<dbReference type="InterPro" id="IPR042197">
    <property type="entry name" value="Apaf_helical"/>
</dbReference>
<evidence type="ECO:0000256" key="2">
    <source>
        <dbReference type="ARBA" id="ARBA00022614"/>
    </source>
</evidence>
<evidence type="ECO:0000259" key="9">
    <source>
        <dbReference type="Pfam" id="PF23559"/>
    </source>
</evidence>
<feature type="coiled-coil region" evidence="7">
    <location>
        <begin position="27"/>
        <end position="61"/>
    </location>
</feature>
<evidence type="ECO:0000256" key="4">
    <source>
        <dbReference type="ARBA" id="ARBA00022741"/>
    </source>
</evidence>
<keyword evidence="12" id="KW-1185">Reference proteome</keyword>
<protein>
    <recommendedName>
        <fullName evidence="13">NB-ARC domain-containing protein</fullName>
    </recommendedName>
</protein>
<proteinExistence type="inferred from homology"/>
<dbReference type="InterPro" id="IPR050905">
    <property type="entry name" value="Plant_NBS-LRR"/>
</dbReference>
<keyword evidence="7" id="KW-0175">Coiled coil</keyword>
<keyword evidence="6" id="KW-0067">ATP-binding</keyword>
<dbReference type="InterPro" id="IPR055414">
    <property type="entry name" value="LRR_R13L4/SHOC2-like"/>
</dbReference>
<dbReference type="InterPro" id="IPR032675">
    <property type="entry name" value="LRR_dom_sf"/>
</dbReference>